<dbReference type="AlphaFoldDB" id="A0A266Q971"/>
<evidence type="ECO:0008006" key="3">
    <source>
        <dbReference type="Google" id="ProtNLM"/>
    </source>
</evidence>
<evidence type="ECO:0000313" key="2">
    <source>
        <dbReference type="Proteomes" id="UP000216101"/>
    </source>
</evidence>
<proteinExistence type="predicted"/>
<evidence type="ECO:0000313" key="1">
    <source>
        <dbReference type="EMBL" id="OZY86418.1"/>
    </source>
</evidence>
<accession>A0A266Q971</accession>
<sequence length="160" mass="18376">MLDQPENILHEKNELLVTRFLTLIFKHQITGQEKTALFSNTLMDTLSCQGFPEFNPQTSTELSGFLNYLLDVFRQPTISINTITADDATVLIHFRIQGNHHEEFMGLTASCGKLLLTAHIRFTLRENKISEICMYSKHLSLTTHKGYTYELTNQQDPMPQ</sequence>
<dbReference type="RefSeq" id="WP_094984088.1">
    <property type="nucleotide sequence ID" value="NZ_NHNI01000001.1"/>
</dbReference>
<organism evidence="1 2">
    <name type="scientific">Cellvibrio mixtus</name>
    <dbReference type="NCBI Taxonomy" id="39650"/>
    <lineage>
        <taxon>Bacteria</taxon>
        <taxon>Pseudomonadati</taxon>
        <taxon>Pseudomonadota</taxon>
        <taxon>Gammaproteobacteria</taxon>
        <taxon>Cellvibrionales</taxon>
        <taxon>Cellvibrionaceae</taxon>
        <taxon>Cellvibrio</taxon>
    </lineage>
</organism>
<dbReference type="SUPFAM" id="SSF54427">
    <property type="entry name" value="NTF2-like"/>
    <property type="match status" value="1"/>
</dbReference>
<protein>
    <recommendedName>
        <fullName evidence="3">SnoaL-like domain-containing protein</fullName>
    </recommendedName>
</protein>
<gene>
    <name evidence="1" type="ORF">CBP51_05155</name>
</gene>
<comment type="caution">
    <text evidence="1">The sequence shown here is derived from an EMBL/GenBank/DDBJ whole genome shotgun (WGS) entry which is preliminary data.</text>
</comment>
<reference evidence="2" key="1">
    <citation type="submission" date="2017-05" db="EMBL/GenBank/DDBJ databases">
        <authorList>
            <person name="Barney B.M."/>
        </authorList>
    </citation>
    <scope>NUCLEOTIDE SEQUENCE [LARGE SCALE GENOMIC DNA]</scope>
    <source>
        <strain evidence="2">PSBB022</strain>
    </source>
</reference>
<dbReference type="Proteomes" id="UP000216101">
    <property type="component" value="Unassembled WGS sequence"/>
</dbReference>
<dbReference type="Gene3D" id="3.10.450.50">
    <property type="match status" value="1"/>
</dbReference>
<dbReference type="InterPro" id="IPR032710">
    <property type="entry name" value="NTF2-like_dom_sf"/>
</dbReference>
<keyword evidence="2" id="KW-1185">Reference proteome</keyword>
<dbReference type="EMBL" id="NHNI01000001">
    <property type="protein sequence ID" value="OZY86418.1"/>
    <property type="molecule type" value="Genomic_DNA"/>
</dbReference>
<name>A0A266Q971_9GAMM</name>